<dbReference type="KEGG" id="nta:107824674"/>
<dbReference type="InterPro" id="IPR006461">
    <property type="entry name" value="PLAC_motif_containing"/>
</dbReference>
<sequence>MGRIGANTIHQFQVQTQNDQHQLQPHQEYTSQVVESFDHQQAETIEEMPPPSTELFHEDLYPEESQNEPSTFASQELTMQQDSVQQQQSVLQAPPSSSKQPTSRPVTTRFSQQNGKTQRPRKQPQPQSATLRSQLQPSQHNSFPVHDPQPQAEAFPPPQSQPLPHAFPPAQDYYEPHVFPPTQEEAQAFPPTPVHAFPQPHAQSVPQAFPPAQDCYEPHGFLPNQEEKEDFPPTPIKAHAFSPPQFDPQFFPPQAEPQSFVPQNHNVQASTNFPQPNGQFFHAANGLVQGPQGMPLVSPMPQTFMTGIPTKPFLPTESWKTGLFGCMEDPTNALITACFPYLTFGQIAEIVDSGQTTCTTSGLIYGAIFFVLMPCIMSCTYRTKLRSQYGLIESPAPDWVIHCFCECCALCQEYRELHLRGLDPSIGWQGNQALKQNIQLQQATMLPPIHQTMMG</sequence>
<dbReference type="Pfam" id="PF04749">
    <property type="entry name" value="PLAC8"/>
    <property type="match status" value="1"/>
</dbReference>
<keyword evidence="2" id="KW-1185">Reference proteome</keyword>
<reference evidence="3" key="2">
    <citation type="submission" date="2025-08" db="UniProtKB">
        <authorList>
            <consortium name="RefSeq"/>
        </authorList>
    </citation>
    <scope>IDENTIFICATION</scope>
    <source>
        <tissue evidence="3">Leaf</tissue>
    </source>
</reference>
<proteinExistence type="predicted"/>
<dbReference type="Proteomes" id="UP000790787">
    <property type="component" value="Chromosome 6"/>
</dbReference>
<dbReference type="RefSeq" id="XP_016506957.1">
    <property type="nucleotide sequence ID" value="XM_016651471.2"/>
</dbReference>
<dbReference type="PaxDb" id="4097-A0A1S4D0L7"/>
<feature type="compositionally biased region" description="Pro residues" evidence="1">
    <location>
        <begin position="155"/>
        <end position="167"/>
    </location>
</feature>
<evidence type="ECO:0000256" key="1">
    <source>
        <dbReference type="SAM" id="MobiDB-lite"/>
    </source>
</evidence>
<accession>A0A1S4D0L7</accession>
<dbReference type="AlphaFoldDB" id="A0A1S4D0L7"/>
<feature type="compositionally biased region" description="Polar residues" evidence="1">
    <location>
        <begin position="67"/>
        <end position="79"/>
    </location>
</feature>
<dbReference type="OMA" id="FGCMENP"/>
<protein>
    <submittedName>
        <fullName evidence="3">Ataxin-2 homolog</fullName>
    </submittedName>
    <submittedName>
        <fullName evidence="3">Uncharacterized protein LOC107824674</fullName>
    </submittedName>
</protein>
<dbReference type="NCBIfam" id="TIGR01571">
    <property type="entry name" value="A_thal_Cys_rich"/>
    <property type="match status" value="1"/>
</dbReference>
<gene>
    <name evidence="3" type="primary">LOC107824674</name>
</gene>
<dbReference type="RefSeq" id="XP_016506957.1">
    <property type="nucleotide sequence ID" value="XM_016651471.1"/>
</dbReference>
<feature type="compositionally biased region" description="Low complexity" evidence="1">
    <location>
        <begin position="80"/>
        <end position="98"/>
    </location>
</feature>
<reference evidence="2" key="1">
    <citation type="journal article" date="2014" name="Nat. Commun.">
        <title>The tobacco genome sequence and its comparison with those of tomato and potato.</title>
        <authorList>
            <person name="Sierro N."/>
            <person name="Battey J.N."/>
            <person name="Ouadi S."/>
            <person name="Bakaher N."/>
            <person name="Bovet L."/>
            <person name="Willig A."/>
            <person name="Goepfert S."/>
            <person name="Peitsch M.C."/>
            <person name="Ivanov N.V."/>
        </authorList>
    </citation>
    <scope>NUCLEOTIDE SEQUENCE [LARGE SCALE GENOMIC DNA]</scope>
</reference>
<feature type="compositionally biased region" description="Polar residues" evidence="1">
    <location>
        <begin position="99"/>
        <end position="117"/>
    </location>
</feature>
<feature type="region of interest" description="Disordered" evidence="1">
    <location>
        <begin position="36"/>
        <end position="177"/>
    </location>
</feature>
<dbReference type="PANTHER" id="PTHR15907">
    <property type="entry name" value="DUF614 FAMILY PROTEIN-RELATED"/>
    <property type="match status" value="1"/>
</dbReference>
<feature type="compositionally biased region" description="Polar residues" evidence="1">
    <location>
        <begin position="128"/>
        <end position="142"/>
    </location>
</feature>
<organism evidence="2 3">
    <name type="scientific">Nicotiana tabacum</name>
    <name type="common">Common tobacco</name>
    <dbReference type="NCBI Taxonomy" id="4097"/>
    <lineage>
        <taxon>Eukaryota</taxon>
        <taxon>Viridiplantae</taxon>
        <taxon>Streptophyta</taxon>
        <taxon>Embryophyta</taxon>
        <taxon>Tracheophyta</taxon>
        <taxon>Spermatophyta</taxon>
        <taxon>Magnoliopsida</taxon>
        <taxon>eudicotyledons</taxon>
        <taxon>Gunneridae</taxon>
        <taxon>Pentapetalae</taxon>
        <taxon>asterids</taxon>
        <taxon>lamiids</taxon>
        <taxon>Solanales</taxon>
        <taxon>Solanaceae</taxon>
        <taxon>Nicotianoideae</taxon>
        <taxon>Nicotianeae</taxon>
        <taxon>Nicotiana</taxon>
    </lineage>
</organism>
<dbReference type="OrthoDB" id="1045822at2759"/>
<name>A0A1S4D0L7_TOBAC</name>
<evidence type="ECO:0000313" key="2">
    <source>
        <dbReference type="Proteomes" id="UP000790787"/>
    </source>
</evidence>
<evidence type="ECO:0000313" key="3">
    <source>
        <dbReference type="RefSeq" id="XP_016506957.1"/>
    </source>
</evidence>
<dbReference type="GeneID" id="107824674"/>